<dbReference type="RefSeq" id="WP_037479046.1">
    <property type="nucleotide sequence ID" value="NZ_AZRA01000026.1"/>
</dbReference>
<dbReference type="InterPro" id="IPR029058">
    <property type="entry name" value="AB_hydrolase_fold"/>
</dbReference>
<evidence type="ECO:0000313" key="3">
    <source>
        <dbReference type="EMBL" id="KDB53363.1"/>
    </source>
</evidence>
<evidence type="ECO:0000259" key="2">
    <source>
        <dbReference type="PROSITE" id="PS50853"/>
    </source>
</evidence>
<protein>
    <recommendedName>
        <fullName evidence="2">Fibronectin type-III domain-containing protein</fullName>
    </recommendedName>
</protein>
<dbReference type="CDD" id="cd00063">
    <property type="entry name" value="FN3"/>
    <property type="match status" value="1"/>
</dbReference>
<sequence length="572" mass="61115">MRLEWNIVVGLTGLCLGGSALAADPASLQALPKLRIDLAETTVSGISSGAFMAVQMGVVKSSLVRGVAATAGGPYMCATDGDVGSPTAAVSRCMQGDPAMQPAATDRLVDPSDGTFTYPFQGKAQRDVERMAKNRRIDKIDGIRNQAIWVFHGYNDGIVKLPVSQALVGWYTGRHPNGRSASGMTPRLPASQVFHKDDLNAGHAQISSACTGSHCNPCDTEGGAFINSCPLPQRDPYDAAGSALQMFYGRLTRTATPGGRFMAFGQMPYLKLIDGKTPVKATDEIAMGQEGYLYLPKACEDGSTTCRLHIAFHGCMQSATDMGKVTGQRDYFARHAGVNEWADQNRIVVLYPQAMPTNAVSGNALSAAVNPMGAARDALGNLGKAMTSYDMSRPFNPMGCWDWWGYNDDVPARAMSGQWPTGSFASSQGVQIAAVWRMAEQLADASLTGTLARVPATASRPEVQVLDETASQVLLRWEPVQGASRYKVYRTGGQGGATASETTQPFFADSLLEPQTSYRYFVRAVIDGDEKEPSATVAVTTAKTPPPCDPYFSLAQGVVVGRDNKPTDKTCR</sequence>
<keyword evidence="1" id="KW-0732">Signal</keyword>
<dbReference type="SUPFAM" id="SSF49265">
    <property type="entry name" value="Fibronectin type III"/>
    <property type="match status" value="1"/>
</dbReference>
<dbReference type="SMART" id="SM00060">
    <property type="entry name" value="FN3"/>
    <property type="match status" value="1"/>
</dbReference>
<dbReference type="InterPro" id="IPR036116">
    <property type="entry name" value="FN3_sf"/>
</dbReference>
<dbReference type="InterPro" id="IPR003961">
    <property type="entry name" value="FN3_dom"/>
</dbReference>
<proteinExistence type="predicted"/>
<reference evidence="3 4" key="1">
    <citation type="journal article" date="2014" name="FEMS Microbiol. Ecol.">
        <title>Sphaerotilus natans encrusted with nanoball-shaped Fe(III) oxide minerals formed by nitrate-reducing mixotrophic Fe(II) oxidation.</title>
        <authorList>
            <person name="Park S."/>
            <person name="Kim D.H."/>
            <person name="Lee J.H."/>
            <person name="Hur H.G."/>
        </authorList>
    </citation>
    <scope>NUCLEOTIDE SEQUENCE [LARGE SCALE GENOMIC DNA]</scope>
    <source>
        <strain evidence="3 4">DSM 6575</strain>
    </source>
</reference>
<comment type="caution">
    <text evidence="3">The sequence shown here is derived from an EMBL/GenBank/DDBJ whole genome shotgun (WGS) entry which is preliminary data.</text>
</comment>
<dbReference type="PROSITE" id="PS50853">
    <property type="entry name" value="FN3"/>
    <property type="match status" value="1"/>
</dbReference>
<feature type="chain" id="PRO_5001580077" description="Fibronectin type-III domain-containing protein" evidence="1">
    <location>
        <begin position="23"/>
        <end position="572"/>
    </location>
</feature>
<dbReference type="InterPro" id="IPR013783">
    <property type="entry name" value="Ig-like_fold"/>
</dbReference>
<organism evidence="3 4">
    <name type="scientific">Sphaerotilus natans subsp. natans DSM 6575</name>
    <dbReference type="NCBI Taxonomy" id="1286631"/>
    <lineage>
        <taxon>Bacteria</taxon>
        <taxon>Pseudomonadati</taxon>
        <taxon>Pseudomonadota</taxon>
        <taxon>Betaproteobacteria</taxon>
        <taxon>Burkholderiales</taxon>
        <taxon>Sphaerotilaceae</taxon>
        <taxon>Sphaerotilus</taxon>
    </lineage>
</organism>
<dbReference type="Gene3D" id="2.60.40.10">
    <property type="entry name" value="Immunoglobulins"/>
    <property type="match status" value="1"/>
</dbReference>
<evidence type="ECO:0000313" key="4">
    <source>
        <dbReference type="Proteomes" id="UP000026714"/>
    </source>
</evidence>
<feature type="signal peptide" evidence="1">
    <location>
        <begin position="1"/>
        <end position="22"/>
    </location>
</feature>
<dbReference type="AlphaFoldDB" id="A0A059KQI1"/>
<keyword evidence="4" id="KW-1185">Reference proteome</keyword>
<dbReference type="SUPFAM" id="SSF53474">
    <property type="entry name" value="alpha/beta-Hydrolases"/>
    <property type="match status" value="1"/>
</dbReference>
<evidence type="ECO:0000256" key="1">
    <source>
        <dbReference type="SAM" id="SignalP"/>
    </source>
</evidence>
<dbReference type="Proteomes" id="UP000026714">
    <property type="component" value="Unassembled WGS sequence"/>
</dbReference>
<dbReference type="EMBL" id="AZRA01000026">
    <property type="protein sequence ID" value="KDB53363.1"/>
    <property type="molecule type" value="Genomic_DNA"/>
</dbReference>
<feature type="domain" description="Fibronectin type-III" evidence="2">
    <location>
        <begin position="460"/>
        <end position="547"/>
    </location>
</feature>
<accession>A0A059KQI1</accession>
<dbReference type="Gene3D" id="3.40.50.1820">
    <property type="entry name" value="alpha/beta hydrolase"/>
    <property type="match status" value="2"/>
</dbReference>
<name>A0A059KQI1_9BURK</name>
<dbReference type="eggNOG" id="COG3509">
    <property type="taxonomic scope" value="Bacteria"/>
</dbReference>
<gene>
    <name evidence="3" type="ORF">X805_10390</name>
</gene>
<dbReference type="PATRIC" id="fig|1286631.3.peg.1026"/>